<dbReference type="InterPro" id="IPR025155">
    <property type="entry name" value="WxxW_domain"/>
</dbReference>
<dbReference type="Proteomes" id="UP000828390">
    <property type="component" value="Unassembled WGS sequence"/>
</dbReference>
<comment type="caution">
    <text evidence="6">The sequence shown here is derived from an EMBL/GenBank/DDBJ whole genome shotgun (WGS) entry which is preliminary data.</text>
</comment>
<evidence type="ECO:0000256" key="1">
    <source>
        <dbReference type="ARBA" id="ARBA00004613"/>
    </source>
</evidence>
<dbReference type="Gene3D" id="2.120.10.30">
    <property type="entry name" value="TolB, C-terminal domain"/>
    <property type="match status" value="1"/>
</dbReference>
<gene>
    <name evidence="6" type="ORF">DPMN_144402</name>
</gene>
<organism evidence="6 7">
    <name type="scientific">Dreissena polymorpha</name>
    <name type="common">Zebra mussel</name>
    <name type="synonym">Mytilus polymorpha</name>
    <dbReference type="NCBI Taxonomy" id="45954"/>
    <lineage>
        <taxon>Eukaryota</taxon>
        <taxon>Metazoa</taxon>
        <taxon>Spiralia</taxon>
        <taxon>Lophotrochozoa</taxon>
        <taxon>Mollusca</taxon>
        <taxon>Bivalvia</taxon>
        <taxon>Autobranchia</taxon>
        <taxon>Heteroconchia</taxon>
        <taxon>Euheterodonta</taxon>
        <taxon>Imparidentia</taxon>
        <taxon>Neoheterodontei</taxon>
        <taxon>Myida</taxon>
        <taxon>Dreissenoidea</taxon>
        <taxon>Dreissenidae</taxon>
        <taxon>Dreissena</taxon>
    </lineage>
</organism>
<evidence type="ECO:0000313" key="7">
    <source>
        <dbReference type="Proteomes" id="UP000828390"/>
    </source>
</evidence>
<keyword evidence="2" id="KW-0964">Secreted</keyword>
<evidence type="ECO:0000259" key="5">
    <source>
        <dbReference type="Pfam" id="PF13330"/>
    </source>
</evidence>
<protein>
    <recommendedName>
        <fullName evidence="5">WxxW domain-containing protein</fullName>
    </recommendedName>
</protein>
<dbReference type="EMBL" id="JAIWYP010000006">
    <property type="protein sequence ID" value="KAH3815868.1"/>
    <property type="molecule type" value="Genomic_DNA"/>
</dbReference>
<proteinExistence type="predicted"/>
<dbReference type="Pfam" id="PF13330">
    <property type="entry name" value="Mucin2_WxxW"/>
    <property type="match status" value="1"/>
</dbReference>
<feature type="domain" description="WxxW" evidence="5">
    <location>
        <begin position="745"/>
        <end position="813"/>
    </location>
</feature>
<keyword evidence="7" id="KW-1185">Reference proteome</keyword>
<dbReference type="AlphaFoldDB" id="A0A9D4JP54"/>
<accession>A0A9D4JP54</accession>
<dbReference type="InterPro" id="IPR011042">
    <property type="entry name" value="6-blade_b-propeller_TolB-like"/>
</dbReference>
<comment type="subcellular location">
    <subcellularLocation>
        <location evidence="1">Secreted</location>
    </subcellularLocation>
</comment>
<keyword evidence="3" id="KW-0732">Signal</keyword>
<evidence type="ECO:0000256" key="3">
    <source>
        <dbReference type="ARBA" id="ARBA00022729"/>
    </source>
</evidence>
<dbReference type="SUPFAM" id="SSF63829">
    <property type="entry name" value="Calcium-dependent phosphotriesterase"/>
    <property type="match status" value="1"/>
</dbReference>
<dbReference type="GO" id="GO:0005576">
    <property type="term" value="C:extracellular region"/>
    <property type="evidence" value="ECO:0007669"/>
    <property type="project" value="UniProtKB-SubCell"/>
</dbReference>
<reference evidence="6" key="1">
    <citation type="journal article" date="2019" name="bioRxiv">
        <title>The Genome of the Zebra Mussel, Dreissena polymorpha: A Resource for Invasive Species Research.</title>
        <authorList>
            <person name="McCartney M.A."/>
            <person name="Auch B."/>
            <person name="Kono T."/>
            <person name="Mallez S."/>
            <person name="Zhang Y."/>
            <person name="Obille A."/>
            <person name="Becker A."/>
            <person name="Abrahante J.E."/>
            <person name="Garbe J."/>
            <person name="Badalamenti J.P."/>
            <person name="Herman A."/>
            <person name="Mangelson H."/>
            <person name="Liachko I."/>
            <person name="Sullivan S."/>
            <person name="Sone E.D."/>
            <person name="Koren S."/>
            <person name="Silverstein K.A.T."/>
            <person name="Beckman K.B."/>
            <person name="Gohl D.M."/>
        </authorList>
    </citation>
    <scope>NUCLEOTIDE SEQUENCE</scope>
    <source>
        <strain evidence="6">Duluth1</strain>
        <tissue evidence="6">Whole animal</tissue>
    </source>
</reference>
<sequence length="814" mass="92960">MELLVSVDIKQTGDDQKEPFLSGLDFLPDGRLVAVDNWNWKCIILDDRLQILGTPYTFNAYPYDVVCLAQCEDSVSSINTSTESDFDRVLFNNKTYTFEESKCTYVPSKNTLVLTDRYAHTVYMFDTVKGTSRAVTNENIQRPIGACVGPGDTVLVCSGAKNSIVHITVDGDILCTYHQIGNEENDDAQNIIGTNLLTEFHEDRKINVTSRVLTRKNVPPPGSHVFQPIGIIFEIIQDTIAMNLLTKFHEDRTVNVASRVKNAPPLGSHFFKANIIIFKLIQDIIETNLLTKCHEDLTKNVASRVLTRKMPRPWWPDIIGTNLLTKFHDDRKIHVTSRVLTRKIAPPPWWPYIIRMNLLTEFHEDRTINVASRVKNAPPLGGHVFQANVTIFELIQDIIKTNLLYIFHQDWTINWPLEYIIGINLLTKFHEDWTINVASRVKNAPPLCSHFHEDRKINVASRVLTRKNAPPPGGHVFQPTGIIFKLVHDIIRINLLTMFYEDRKMNVASREKCPAPWQPCFSSKRNHFKTIQDIIKTNLLTKFHEDWTINVAYEELTRQMLTPHNAQRTTDDGQKAITKAHHEHVVLRLVPSKISCESFDPSLCFDWVGDRAKALTDYNFASKWQLYYLNQTPISVHAMWQEWKLNFDLECLHKPETESKAYADKWMKRLVSPETSLTRNGAAEADAYPHAAGLDNTVNLNYAWPHYQPWGAPGSNMWRGDRLNPATLTLHPKEDEAWAIHNDERGWQICGGFSQINAECRDVDNHTLTVDALSGQLAGDILDEPCTTAGIFCRDSDQSKPRKCANYAIRFMCS</sequence>
<reference evidence="6" key="2">
    <citation type="submission" date="2020-11" db="EMBL/GenBank/DDBJ databases">
        <authorList>
            <person name="McCartney M.A."/>
            <person name="Auch B."/>
            <person name="Kono T."/>
            <person name="Mallez S."/>
            <person name="Becker A."/>
            <person name="Gohl D.M."/>
            <person name="Silverstein K.A.T."/>
            <person name="Koren S."/>
            <person name="Bechman K.B."/>
            <person name="Herman A."/>
            <person name="Abrahante J.E."/>
            <person name="Garbe J."/>
        </authorList>
    </citation>
    <scope>NUCLEOTIDE SEQUENCE</scope>
    <source>
        <strain evidence="6">Duluth1</strain>
        <tissue evidence="6">Whole animal</tissue>
    </source>
</reference>
<keyword evidence="4" id="KW-0325">Glycoprotein</keyword>
<evidence type="ECO:0000256" key="4">
    <source>
        <dbReference type="ARBA" id="ARBA00023180"/>
    </source>
</evidence>
<evidence type="ECO:0000313" key="6">
    <source>
        <dbReference type="EMBL" id="KAH3815868.1"/>
    </source>
</evidence>
<evidence type="ECO:0000256" key="2">
    <source>
        <dbReference type="ARBA" id="ARBA00022525"/>
    </source>
</evidence>
<name>A0A9D4JP54_DREPO</name>
<feature type="non-terminal residue" evidence="6">
    <location>
        <position position="1"/>
    </location>
</feature>